<gene>
    <name evidence="2" type="ORF">B0T25DRAFT_458513</name>
</gene>
<evidence type="ECO:0000256" key="1">
    <source>
        <dbReference type="SAM" id="MobiDB-lite"/>
    </source>
</evidence>
<keyword evidence="3" id="KW-1185">Reference proteome</keyword>
<dbReference type="Proteomes" id="UP001275084">
    <property type="component" value="Unassembled WGS sequence"/>
</dbReference>
<reference evidence="2" key="1">
    <citation type="journal article" date="2023" name="Mol. Phylogenet. Evol.">
        <title>Genome-scale phylogeny and comparative genomics of the fungal order Sordariales.</title>
        <authorList>
            <person name="Hensen N."/>
            <person name="Bonometti L."/>
            <person name="Westerberg I."/>
            <person name="Brannstrom I.O."/>
            <person name="Guillou S."/>
            <person name="Cros-Aarteil S."/>
            <person name="Calhoun S."/>
            <person name="Haridas S."/>
            <person name="Kuo A."/>
            <person name="Mondo S."/>
            <person name="Pangilinan J."/>
            <person name="Riley R."/>
            <person name="LaButti K."/>
            <person name="Andreopoulos B."/>
            <person name="Lipzen A."/>
            <person name="Chen C."/>
            <person name="Yan M."/>
            <person name="Daum C."/>
            <person name="Ng V."/>
            <person name="Clum A."/>
            <person name="Steindorff A."/>
            <person name="Ohm R.A."/>
            <person name="Martin F."/>
            <person name="Silar P."/>
            <person name="Natvig D.O."/>
            <person name="Lalanne C."/>
            <person name="Gautier V."/>
            <person name="Ament-Velasquez S.L."/>
            <person name="Kruys A."/>
            <person name="Hutchinson M.I."/>
            <person name="Powell A.J."/>
            <person name="Barry K."/>
            <person name="Miller A.N."/>
            <person name="Grigoriev I.V."/>
            <person name="Debuchy R."/>
            <person name="Gladieux P."/>
            <person name="Hiltunen Thoren M."/>
            <person name="Johannesson H."/>
        </authorList>
    </citation>
    <scope>NUCLEOTIDE SEQUENCE</scope>
    <source>
        <strain evidence="2">CBS 955.72</strain>
    </source>
</reference>
<dbReference type="AlphaFoldDB" id="A0AAJ0HDK5"/>
<organism evidence="2 3">
    <name type="scientific">Lasiosphaeria hispida</name>
    <dbReference type="NCBI Taxonomy" id="260671"/>
    <lineage>
        <taxon>Eukaryota</taxon>
        <taxon>Fungi</taxon>
        <taxon>Dikarya</taxon>
        <taxon>Ascomycota</taxon>
        <taxon>Pezizomycotina</taxon>
        <taxon>Sordariomycetes</taxon>
        <taxon>Sordariomycetidae</taxon>
        <taxon>Sordariales</taxon>
        <taxon>Lasiosphaeriaceae</taxon>
        <taxon>Lasiosphaeria</taxon>
    </lineage>
</organism>
<accession>A0AAJ0HDK5</accession>
<protein>
    <submittedName>
        <fullName evidence="2">Uncharacterized protein</fullName>
    </submittedName>
</protein>
<feature type="compositionally biased region" description="Polar residues" evidence="1">
    <location>
        <begin position="322"/>
        <end position="333"/>
    </location>
</feature>
<comment type="caution">
    <text evidence="2">The sequence shown here is derived from an EMBL/GenBank/DDBJ whole genome shotgun (WGS) entry which is preliminary data.</text>
</comment>
<evidence type="ECO:0000313" key="2">
    <source>
        <dbReference type="EMBL" id="KAK3348912.1"/>
    </source>
</evidence>
<name>A0AAJ0HDK5_9PEZI</name>
<feature type="region of interest" description="Disordered" evidence="1">
    <location>
        <begin position="293"/>
        <end position="333"/>
    </location>
</feature>
<sequence>MSNPVPVTPDRKATAELLLISPPAPPSASSSRKRRITPAAEAASPKRIAIVTGVGAVSPLVGDVRPAPLLRPFSWFRTTELAHIDHRLPLHPITPSPDSSFDDTAAPDSYMIDPSNQGTVTGGLQVLRTARHIILPFDLRDKPGDVLDPGKRELVKSIFPETTGLACDGFFITLQLRTLPPKPWPLTIGGVPLYLTLAIGSDDPFPQGTPVGRRNGAIAADRHGRDVEDWEPLFHIIKTHFEQLKVPITEVIFWGSHFTIVLKHRDVDMAKVPCQAANLRCVYVFDDEMGRPSAPQARRLSDPTMGNPDTSEYETPQPGLRVSSSHPPSNPDSFFSTTSGVLLEDSVGNKYMTVASHGFPAECGTDFFHALPGNGRKIGELVMEVSHTDVALVKLRDTETFSNTTFENGENTQPIQLNRLGSVKGRQRFELVCLDSPDTGLLDGSFMATSYQAIPSDGNGPSQQWVLTSWIYRGQGSGQDLPDGICGSSIWNEEGEVLGFFRYAPKDGVMQNWCAGIAADELIDRGFTLVPTSEGAQR</sequence>
<evidence type="ECO:0000313" key="3">
    <source>
        <dbReference type="Proteomes" id="UP001275084"/>
    </source>
</evidence>
<reference evidence="2" key="2">
    <citation type="submission" date="2023-06" db="EMBL/GenBank/DDBJ databases">
        <authorList>
            <consortium name="Lawrence Berkeley National Laboratory"/>
            <person name="Haridas S."/>
            <person name="Hensen N."/>
            <person name="Bonometti L."/>
            <person name="Westerberg I."/>
            <person name="Brannstrom I.O."/>
            <person name="Guillou S."/>
            <person name="Cros-Aarteil S."/>
            <person name="Calhoun S."/>
            <person name="Kuo A."/>
            <person name="Mondo S."/>
            <person name="Pangilinan J."/>
            <person name="Riley R."/>
            <person name="Labutti K."/>
            <person name="Andreopoulos B."/>
            <person name="Lipzen A."/>
            <person name="Chen C."/>
            <person name="Yanf M."/>
            <person name="Daum C."/>
            <person name="Ng V."/>
            <person name="Clum A."/>
            <person name="Steindorff A."/>
            <person name="Ohm R."/>
            <person name="Martin F."/>
            <person name="Silar P."/>
            <person name="Natvig D."/>
            <person name="Lalanne C."/>
            <person name="Gautier V."/>
            <person name="Ament-Velasquez S.L."/>
            <person name="Kruys A."/>
            <person name="Hutchinson M.I."/>
            <person name="Powell A.J."/>
            <person name="Barry K."/>
            <person name="Miller A.N."/>
            <person name="Grigoriev I.V."/>
            <person name="Debuchy R."/>
            <person name="Gladieux P."/>
            <person name="Thoren M.H."/>
            <person name="Johannesson H."/>
        </authorList>
    </citation>
    <scope>NUCLEOTIDE SEQUENCE</scope>
    <source>
        <strain evidence="2">CBS 955.72</strain>
    </source>
</reference>
<proteinExistence type="predicted"/>
<feature type="region of interest" description="Disordered" evidence="1">
    <location>
        <begin position="1"/>
        <end position="42"/>
    </location>
</feature>
<dbReference type="EMBL" id="JAUIQD010000005">
    <property type="protein sequence ID" value="KAK3348912.1"/>
    <property type="molecule type" value="Genomic_DNA"/>
</dbReference>